<dbReference type="RefSeq" id="WP_065286232.1">
    <property type="nucleotide sequence ID" value="NZ_MAQD01000010.1"/>
</dbReference>
<comment type="caution">
    <text evidence="4">The sequence shown here is derived from an EMBL/GenBank/DDBJ whole genome shotgun (WGS) entry which is preliminary data.</text>
</comment>
<dbReference type="GO" id="GO:0003924">
    <property type="term" value="F:GTPase activity"/>
    <property type="evidence" value="ECO:0007669"/>
    <property type="project" value="InterPro"/>
</dbReference>
<dbReference type="AlphaFoldDB" id="A0AB36E668"/>
<dbReference type="SUPFAM" id="SSF52540">
    <property type="entry name" value="P-loop containing nucleoside triphosphate hydrolases"/>
    <property type="match status" value="1"/>
</dbReference>
<keyword evidence="1" id="KW-0547">Nucleotide-binding</keyword>
<evidence type="ECO:0000256" key="1">
    <source>
        <dbReference type="ARBA" id="ARBA00022741"/>
    </source>
</evidence>
<evidence type="ECO:0000313" key="5">
    <source>
        <dbReference type="Proteomes" id="UP000092740"/>
    </source>
</evidence>
<protein>
    <recommendedName>
        <fullName evidence="6">G domain-containing protein</fullName>
    </recommendedName>
</protein>
<keyword evidence="3" id="KW-1133">Transmembrane helix</keyword>
<feature type="transmembrane region" description="Helical" evidence="3">
    <location>
        <begin position="17"/>
        <end position="36"/>
    </location>
</feature>
<accession>A0AB36E668</accession>
<reference evidence="4 5" key="1">
    <citation type="submission" date="2016-06" db="EMBL/GenBank/DDBJ databases">
        <title>Simultaneous identification of Haemophilus influenzae and Haemophilus haemolyticus using TaqMan real-time PCR.</title>
        <authorList>
            <person name="Price E.P."/>
            <person name="Sarovich D.S."/>
            <person name="Harris T."/>
            <person name="Spargo J.C."/>
            <person name="Nosworthy E."/>
            <person name="Beissbarth J."/>
            <person name="Smith-Vaughan H.C."/>
        </authorList>
    </citation>
    <scope>NUCLEOTIDE SEQUENCE [LARGE SCALE GENOMIC DNA]</scope>
    <source>
        <strain evidence="4 5">ATCC 9796</strain>
    </source>
</reference>
<dbReference type="Gene3D" id="3.40.50.300">
    <property type="entry name" value="P-loop containing nucleotide triphosphate hydrolases"/>
    <property type="match status" value="1"/>
</dbReference>
<evidence type="ECO:0000256" key="2">
    <source>
        <dbReference type="ARBA" id="ARBA00023134"/>
    </source>
</evidence>
<dbReference type="Pfam" id="PF00025">
    <property type="entry name" value="Arf"/>
    <property type="match status" value="1"/>
</dbReference>
<dbReference type="Proteomes" id="UP000092740">
    <property type="component" value="Unassembled WGS sequence"/>
</dbReference>
<dbReference type="InterPro" id="IPR006689">
    <property type="entry name" value="Small_GTPase_ARF/SAR"/>
</dbReference>
<gene>
    <name evidence="4" type="ORF">BBB48_09235</name>
</gene>
<evidence type="ECO:0008006" key="6">
    <source>
        <dbReference type="Google" id="ProtNLM"/>
    </source>
</evidence>
<organism evidence="4 5">
    <name type="scientific">Haemophilus parainfluenzae</name>
    <dbReference type="NCBI Taxonomy" id="729"/>
    <lineage>
        <taxon>Bacteria</taxon>
        <taxon>Pseudomonadati</taxon>
        <taxon>Pseudomonadota</taxon>
        <taxon>Gammaproteobacteria</taxon>
        <taxon>Pasteurellales</taxon>
        <taxon>Pasteurellaceae</taxon>
        <taxon>Haemophilus</taxon>
    </lineage>
</organism>
<dbReference type="InterPro" id="IPR027417">
    <property type="entry name" value="P-loop_NTPase"/>
</dbReference>
<evidence type="ECO:0000256" key="3">
    <source>
        <dbReference type="SAM" id="Phobius"/>
    </source>
</evidence>
<dbReference type="EMBL" id="MAQD01000010">
    <property type="protein sequence ID" value="OBY49932.1"/>
    <property type="molecule type" value="Genomic_DNA"/>
</dbReference>
<feature type="transmembrane region" description="Helical" evidence="3">
    <location>
        <begin position="48"/>
        <end position="65"/>
    </location>
</feature>
<evidence type="ECO:0000313" key="4">
    <source>
        <dbReference type="EMBL" id="OBY49932.1"/>
    </source>
</evidence>
<keyword evidence="3" id="KW-0812">Transmembrane</keyword>
<proteinExistence type="predicted"/>
<dbReference type="GO" id="GO:0005525">
    <property type="term" value="F:GTP binding"/>
    <property type="evidence" value="ECO:0007669"/>
    <property type="project" value="UniProtKB-KW"/>
</dbReference>
<sequence length="274" mass="31600">MVFFNHLYVAINAQKKIKWLVAIFIGAISCPHPSWLKELTIYNNLLNTAYIILFILLCILLINAFKEREELNLLEVSSNTLLNFEKIKKLKLIKRVALIGLSSTGKTTFINKLGHRHPTNARTQEISGKIIKLKGKALCFIDISGEKLVQLFQVIEYADIIIFIVDHSDSNSGKIKRSRIDETKKLLNTLKDHWDSLENKKSIPSIVLINKKDLWKKAKSNDQCQFLQEYKTTLYNTVQELFGHTSKIYEYSNKEESNAIVELDEIIDFIIKNT</sequence>
<name>A0AB36E668_HAEPA</name>
<keyword evidence="3" id="KW-0472">Membrane</keyword>
<keyword evidence="2" id="KW-0342">GTP-binding</keyword>